<evidence type="ECO:0000256" key="1">
    <source>
        <dbReference type="SAM" id="MobiDB-lite"/>
    </source>
</evidence>
<dbReference type="RefSeq" id="WP_183635410.1">
    <property type="nucleotide sequence ID" value="NZ_BAABLE010000005.1"/>
</dbReference>
<feature type="region of interest" description="Disordered" evidence="1">
    <location>
        <begin position="32"/>
        <end position="60"/>
    </location>
</feature>
<gene>
    <name evidence="2" type="ORF">GGR36_002894</name>
</gene>
<name>A0A840BPU9_9RHOO</name>
<reference evidence="2 3" key="1">
    <citation type="submission" date="2020-08" db="EMBL/GenBank/DDBJ databases">
        <title>Genomic Encyclopedia of Type Strains, Phase IV (KMG-IV): sequencing the most valuable type-strain genomes for metagenomic binning, comparative biology and taxonomic classification.</title>
        <authorList>
            <person name="Goeker M."/>
        </authorList>
    </citation>
    <scope>NUCLEOTIDE SEQUENCE [LARGE SCALE GENOMIC DNA]</scope>
    <source>
        <strain evidence="2 3">DSM 106739</strain>
    </source>
</reference>
<dbReference type="EMBL" id="JACIET010000002">
    <property type="protein sequence ID" value="MBB4013548.1"/>
    <property type="molecule type" value="Genomic_DNA"/>
</dbReference>
<dbReference type="Proteomes" id="UP000561045">
    <property type="component" value="Unassembled WGS sequence"/>
</dbReference>
<proteinExistence type="predicted"/>
<evidence type="ECO:0000313" key="2">
    <source>
        <dbReference type="EMBL" id="MBB4013548.1"/>
    </source>
</evidence>
<sequence>MNESRPSQTPSTRPAYQSAPLLELWRDRLEDTPVGLQAEAGRFSPEPWQLTPAERSAPPG</sequence>
<comment type="caution">
    <text evidence="2">The sequence shown here is derived from an EMBL/GenBank/DDBJ whole genome shotgun (WGS) entry which is preliminary data.</text>
</comment>
<protein>
    <submittedName>
        <fullName evidence="2">Uncharacterized protein</fullName>
    </submittedName>
</protein>
<keyword evidence="3" id="KW-1185">Reference proteome</keyword>
<organism evidence="2 3">
    <name type="scientific">Niveibacterium umoris</name>
    <dbReference type="NCBI Taxonomy" id="1193620"/>
    <lineage>
        <taxon>Bacteria</taxon>
        <taxon>Pseudomonadati</taxon>
        <taxon>Pseudomonadota</taxon>
        <taxon>Betaproteobacteria</taxon>
        <taxon>Rhodocyclales</taxon>
        <taxon>Rhodocyclaceae</taxon>
        <taxon>Niveibacterium</taxon>
    </lineage>
</organism>
<accession>A0A840BPU9</accession>
<evidence type="ECO:0000313" key="3">
    <source>
        <dbReference type="Proteomes" id="UP000561045"/>
    </source>
</evidence>
<dbReference type="AlphaFoldDB" id="A0A840BPU9"/>